<organism evidence="12 13">
    <name type="scientific">Senna tora</name>
    <dbReference type="NCBI Taxonomy" id="362788"/>
    <lineage>
        <taxon>Eukaryota</taxon>
        <taxon>Viridiplantae</taxon>
        <taxon>Streptophyta</taxon>
        <taxon>Embryophyta</taxon>
        <taxon>Tracheophyta</taxon>
        <taxon>Spermatophyta</taxon>
        <taxon>Magnoliopsida</taxon>
        <taxon>eudicotyledons</taxon>
        <taxon>Gunneridae</taxon>
        <taxon>Pentapetalae</taxon>
        <taxon>rosids</taxon>
        <taxon>fabids</taxon>
        <taxon>Fabales</taxon>
        <taxon>Fabaceae</taxon>
        <taxon>Caesalpinioideae</taxon>
        <taxon>Cassia clade</taxon>
        <taxon>Senna</taxon>
    </lineage>
</organism>
<evidence type="ECO:0000256" key="9">
    <source>
        <dbReference type="ARBA" id="ARBA00023316"/>
    </source>
</evidence>
<sequence>MATISIISRFLPSSNFPTSPSYSSHPSLPSSLLTPRSSRFIQPTSLCFSCSLSLTQSNDQTAAAQDDAVGNLRVVFAAGGTGGHIYPAVAIADELRITNPTSEILFIGAPKSMESTAIPSSGYIFASVPAVRLARPLIAPQNLLLPYRLIKSLIQCFRLLRDFKPHVVVGTGGYVSFPVCLAAKLKGIKLVIQEQNSVPGIANSILSLFADVIFVAFNSTIDSFPRNKCVVCGNPVRLSLRKHVSKESARSYFFPGFENRGDCKAKVLLVLGGSFGANAMNIAMLNLYYQMLRGNHGLYIIWQTGVEAYDEMDSLVKDHPRLYLKPFMHRLDLAYAAADLIVSRAGALTCYEILATGKPSILIPSPNDSEGHQFKNASLLADVAGATVITEDELDSSTLAIAIEQILRDERKMADMSERALKAANLNASTEIAEHILSLVNLSTKKEK</sequence>
<dbReference type="PANTHER" id="PTHR21015:SF22">
    <property type="entry name" value="GLYCOSYLTRANSFERASE"/>
    <property type="match status" value="1"/>
</dbReference>
<dbReference type="Gene3D" id="3.40.50.2000">
    <property type="entry name" value="Glycogen Phosphorylase B"/>
    <property type="match status" value="2"/>
</dbReference>
<dbReference type="HAMAP" id="MF_00033">
    <property type="entry name" value="MurG"/>
    <property type="match status" value="1"/>
</dbReference>
<dbReference type="GO" id="GO:0050511">
    <property type="term" value="F:undecaprenyldiphospho-muramoylpentapeptide beta-N-acetylglucosaminyltransferase activity"/>
    <property type="evidence" value="ECO:0007669"/>
    <property type="project" value="InterPro"/>
</dbReference>
<keyword evidence="5" id="KW-0133">Cell shape</keyword>
<evidence type="ECO:0000256" key="5">
    <source>
        <dbReference type="ARBA" id="ARBA00022960"/>
    </source>
</evidence>
<evidence type="ECO:0000259" key="11">
    <source>
        <dbReference type="Pfam" id="PF04101"/>
    </source>
</evidence>
<dbReference type="NCBIfam" id="TIGR01133">
    <property type="entry name" value="murG"/>
    <property type="match status" value="1"/>
</dbReference>
<dbReference type="OrthoDB" id="20273at2759"/>
<protein>
    <submittedName>
        <fullName evidence="12">UDP-N-acetylglucosamine--N-acetylmuramyl-(Pentapeptide) pyrophosphoryl-undecaprenol N-acetylglucosamine transferase</fullName>
    </submittedName>
</protein>
<dbReference type="InterPro" id="IPR006009">
    <property type="entry name" value="GlcNAc_MurG"/>
</dbReference>
<keyword evidence="9" id="KW-0961">Cell wall biogenesis/degradation</keyword>
<dbReference type="GO" id="GO:0071555">
    <property type="term" value="P:cell wall organization"/>
    <property type="evidence" value="ECO:0007669"/>
    <property type="project" value="UniProtKB-KW"/>
</dbReference>
<name>A0A835CCL7_9FABA</name>
<evidence type="ECO:0000256" key="2">
    <source>
        <dbReference type="ARBA" id="ARBA00022618"/>
    </source>
</evidence>
<keyword evidence="4 12" id="KW-0808">Transferase</keyword>
<dbReference type="Pfam" id="PF03033">
    <property type="entry name" value="Glyco_transf_28"/>
    <property type="match status" value="1"/>
</dbReference>
<dbReference type="GO" id="GO:0051301">
    <property type="term" value="P:cell division"/>
    <property type="evidence" value="ECO:0007669"/>
    <property type="project" value="UniProtKB-KW"/>
</dbReference>
<evidence type="ECO:0000256" key="1">
    <source>
        <dbReference type="ARBA" id="ARBA00022475"/>
    </source>
</evidence>
<evidence type="ECO:0000256" key="4">
    <source>
        <dbReference type="ARBA" id="ARBA00022679"/>
    </source>
</evidence>
<dbReference type="InterPro" id="IPR007235">
    <property type="entry name" value="Glyco_trans_28_C"/>
</dbReference>
<dbReference type="CDD" id="cd03785">
    <property type="entry name" value="GT28_MurG"/>
    <property type="match status" value="1"/>
</dbReference>
<dbReference type="GO" id="GO:0008360">
    <property type="term" value="P:regulation of cell shape"/>
    <property type="evidence" value="ECO:0007669"/>
    <property type="project" value="UniProtKB-KW"/>
</dbReference>
<dbReference type="GO" id="GO:0005975">
    <property type="term" value="P:carbohydrate metabolic process"/>
    <property type="evidence" value="ECO:0007669"/>
    <property type="project" value="InterPro"/>
</dbReference>
<keyword evidence="6" id="KW-0573">Peptidoglycan synthesis</keyword>
<keyword evidence="1" id="KW-1003">Cell membrane</keyword>
<feature type="domain" description="Glycosyltransferase family 28 N-terminal" evidence="10">
    <location>
        <begin position="74"/>
        <end position="214"/>
    </location>
</feature>
<dbReference type="AlphaFoldDB" id="A0A835CCL7"/>
<proteinExistence type="inferred from homology"/>
<evidence type="ECO:0000313" key="12">
    <source>
        <dbReference type="EMBL" id="KAF7834617.1"/>
    </source>
</evidence>
<dbReference type="SUPFAM" id="SSF53756">
    <property type="entry name" value="UDP-Glycosyltransferase/glycogen phosphorylase"/>
    <property type="match status" value="1"/>
</dbReference>
<dbReference type="Pfam" id="PF04101">
    <property type="entry name" value="Glyco_tran_28_C"/>
    <property type="match status" value="1"/>
</dbReference>
<dbReference type="InterPro" id="IPR004276">
    <property type="entry name" value="GlycoTrans_28_N"/>
</dbReference>
<reference evidence="12" key="1">
    <citation type="submission" date="2020-09" db="EMBL/GenBank/DDBJ databases">
        <title>Genome-Enabled Discovery of Anthraquinone Biosynthesis in Senna tora.</title>
        <authorList>
            <person name="Kang S.-H."/>
            <person name="Pandey R.P."/>
            <person name="Lee C.-M."/>
            <person name="Sim J.-S."/>
            <person name="Jeong J.-T."/>
            <person name="Choi B.-S."/>
            <person name="Jung M."/>
            <person name="Ginzburg D."/>
            <person name="Zhao K."/>
            <person name="Won S.Y."/>
            <person name="Oh T.-J."/>
            <person name="Yu Y."/>
            <person name="Kim N.-H."/>
            <person name="Lee O.R."/>
            <person name="Lee T.-H."/>
            <person name="Bashyal P."/>
            <person name="Kim T.-S."/>
            <person name="Lee W.-H."/>
            <person name="Kawkins C."/>
            <person name="Kim C.-K."/>
            <person name="Kim J.S."/>
            <person name="Ahn B.O."/>
            <person name="Rhee S.Y."/>
            <person name="Sohng J.K."/>
        </authorList>
    </citation>
    <scope>NUCLEOTIDE SEQUENCE</scope>
    <source>
        <tissue evidence="12">Leaf</tissue>
    </source>
</reference>
<evidence type="ECO:0000256" key="3">
    <source>
        <dbReference type="ARBA" id="ARBA00022676"/>
    </source>
</evidence>
<feature type="domain" description="Glycosyl transferase family 28 C-terminal" evidence="11">
    <location>
        <begin position="267"/>
        <end position="427"/>
    </location>
</feature>
<keyword evidence="7" id="KW-0472">Membrane</keyword>
<evidence type="ECO:0000256" key="7">
    <source>
        <dbReference type="ARBA" id="ARBA00023136"/>
    </source>
</evidence>
<keyword evidence="13" id="KW-1185">Reference proteome</keyword>
<evidence type="ECO:0000259" key="10">
    <source>
        <dbReference type="Pfam" id="PF03033"/>
    </source>
</evidence>
<dbReference type="PANTHER" id="PTHR21015">
    <property type="entry name" value="UDP-N-ACETYLGLUCOSAMINE--N-ACETYLMURAMYL-(PENTAPEPTIDE) PYROPHOSPHORYL-UNDECAPRENOL N-ACETYLGLUCOSAMINE TRANSFERASE 1"/>
    <property type="match status" value="1"/>
</dbReference>
<keyword evidence="3" id="KW-0328">Glycosyltransferase</keyword>
<comment type="caution">
    <text evidence="12">The sequence shown here is derived from an EMBL/GenBank/DDBJ whole genome shotgun (WGS) entry which is preliminary data.</text>
</comment>
<keyword evidence="8" id="KW-0131">Cell cycle</keyword>
<accession>A0A835CCL7</accession>
<evidence type="ECO:0000256" key="8">
    <source>
        <dbReference type="ARBA" id="ARBA00023306"/>
    </source>
</evidence>
<gene>
    <name evidence="12" type="ORF">G2W53_009476</name>
</gene>
<evidence type="ECO:0000313" key="13">
    <source>
        <dbReference type="Proteomes" id="UP000634136"/>
    </source>
</evidence>
<keyword evidence="2" id="KW-0132">Cell division</keyword>
<evidence type="ECO:0000256" key="6">
    <source>
        <dbReference type="ARBA" id="ARBA00022984"/>
    </source>
</evidence>
<dbReference type="Proteomes" id="UP000634136">
    <property type="component" value="Unassembled WGS sequence"/>
</dbReference>
<dbReference type="EMBL" id="JAAIUW010000004">
    <property type="protein sequence ID" value="KAF7834617.1"/>
    <property type="molecule type" value="Genomic_DNA"/>
</dbReference>